<keyword evidence="2" id="KW-1185">Reference proteome</keyword>
<dbReference type="EMBL" id="JYDW01000264">
    <property type="protein sequence ID" value="KRZ50458.1"/>
    <property type="molecule type" value="Genomic_DNA"/>
</dbReference>
<name>A0A0V1KT31_9BILA</name>
<accession>A0A0V1KT31</accession>
<dbReference type="Proteomes" id="UP000054721">
    <property type="component" value="Unassembled WGS sequence"/>
</dbReference>
<protein>
    <submittedName>
        <fullName evidence="1">Uncharacterized protein</fullName>
    </submittedName>
</protein>
<evidence type="ECO:0000313" key="1">
    <source>
        <dbReference type="EMBL" id="KRZ50458.1"/>
    </source>
</evidence>
<comment type="caution">
    <text evidence="1">The sequence shown here is derived from an EMBL/GenBank/DDBJ whole genome shotgun (WGS) entry which is preliminary data.</text>
</comment>
<dbReference type="AlphaFoldDB" id="A0A0V1KT31"/>
<gene>
    <name evidence="1" type="ORF">T02_15736</name>
</gene>
<sequence>MLQPVVLIYEQMKNRIRVAEFSSSIIFYCKALNIIPRFAKTRNSKLQIFFYNIAFFGKLKLLKSDDAFV</sequence>
<reference evidence="1 2" key="1">
    <citation type="submission" date="2015-05" db="EMBL/GenBank/DDBJ databases">
        <title>Evolution of Trichinella species and genotypes.</title>
        <authorList>
            <person name="Korhonen P.K."/>
            <person name="Edoardo P."/>
            <person name="Giuseppe L.R."/>
            <person name="Gasser R.B."/>
        </authorList>
    </citation>
    <scope>NUCLEOTIDE SEQUENCE [LARGE SCALE GENOMIC DNA]</scope>
    <source>
        <strain evidence="1">ISS10</strain>
    </source>
</reference>
<dbReference type="OrthoDB" id="10524116at2759"/>
<organism evidence="1 2">
    <name type="scientific">Trichinella nativa</name>
    <dbReference type="NCBI Taxonomy" id="6335"/>
    <lineage>
        <taxon>Eukaryota</taxon>
        <taxon>Metazoa</taxon>
        <taxon>Ecdysozoa</taxon>
        <taxon>Nematoda</taxon>
        <taxon>Enoplea</taxon>
        <taxon>Dorylaimia</taxon>
        <taxon>Trichinellida</taxon>
        <taxon>Trichinellidae</taxon>
        <taxon>Trichinella</taxon>
    </lineage>
</organism>
<proteinExistence type="predicted"/>
<evidence type="ECO:0000313" key="2">
    <source>
        <dbReference type="Proteomes" id="UP000054721"/>
    </source>
</evidence>